<dbReference type="InterPro" id="IPR044808">
    <property type="entry name" value="ERF_plant"/>
</dbReference>
<evidence type="ECO:0000256" key="1">
    <source>
        <dbReference type="ARBA" id="ARBA00004123"/>
    </source>
</evidence>
<dbReference type="GO" id="GO:0006952">
    <property type="term" value="P:defense response"/>
    <property type="evidence" value="ECO:0007669"/>
    <property type="project" value="UniProtKB-KW"/>
</dbReference>
<keyword evidence="4" id="KW-0238">DNA-binding</keyword>
<proteinExistence type="predicted"/>
<dbReference type="SUPFAM" id="SSF54171">
    <property type="entry name" value="DNA-binding domain"/>
    <property type="match status" value="1"/>
</dbReference>
<name>A0AAP0CGA5_9ASTR</name>
<dbReference type="Gene3D" id="3.30.730.10">
    <property type="entry name" value="AP2/ERF domain"/>
    <property type="match status" value="1"/>
</dbReference>
<organism evidence="8 9">
    <name type="scientific">Deinandra increscens subsp. villosa</name>
    <dbReference type="NCBI Taxonomy" id="3103831"/>
    <lineage>
        <taxon>Eukaryota</taxon>
        <taxon>Viridiplantae</taxon>
        <taxon>Streptophyta</taxon>
        <taxon>Embryophyta</taxon>
        <taxon>Tracheophyta</taxon>
        <taxon>Spermatophyta</taxon>
        <taxon>Magnoliopsida</taxon>
        <taxon>eudicotyledons</taxon>
        <taxon>Gunneridae</taxon>
        <taxon>Pentapetalae</taxon>
        <taxon>asterids</taxon>
        <taxon>campanulids</taxon>
        <taxon>Asterales</taxon>
        <taxon>Asteraceae</taxon>
        <taxon>Asteroideae</taxon>
        <taxon>Heliantheae alliance</taxon>
        <taxon>Madieae</taxon>
        <taxon>Madiinae</taxon>
        <taxon>Deinandra</taxon>
    </lineage>
</organism>
<protein>
    <recommendedName>
        <fullName evidence="7">AP2/ERF domain-containing protein</fullName>
    </recommendedName>
</protein>
<dbReference type="PRINTS" id="PR00367">
    <property type="entry name" value="ETHRSPELEMNT"/>
</dbReference>
<evidence type="ECO:0000256" key="5">
    <source>
        <dbReference type="ARBA" id="ARBA00023163"/>
    </source>
</evidence>
<dbReference type="SMART" id="SM00380">
    <property type="entry name" value="AP2"/>
    <property type="match status" value="1"/>
</dbReference>
<comment type="subcellular location">
    <subcellularLocation>
        <location evidence="1">Nucleus</location>
    </subcellularLocation>
</comment>
<dbReference type="EMBL" id="JBCNJP010000025">
    <property type="protein sequence ID" value="KAK9056095.1"/>
    <property type="molecule type" value="Genomic_DNA"/>
</dbReference>
<reference evidence="8 9" key="1">
    <citation type="submission" date="2024-04" db="EMBL/GenBank/DDBJ databases">
        <title>The reference genome of an endangered Asteraceae, Deinandra increscens subsp. villosa, native to the Central Coast of California.</title>
        <authorList>
            <person name="Guilliams M."/>
            <person name="Hasenstab-Lehman K."/>
            <person name="Meyer R."/>
            <person name="Mcevoy S."/>
        </authorList>
    </citation>
    <scope>NUCLEOTIDE SEQUENCE [LARGE SCALE GENOMIC DNA]</scope>
    <source>
        <tissue evidence="8">Leaf</tissue>
    </source>
</reference>
<comment type="caution">
    <text evidence="8">The sequence shown here is derived from an EMBL/GenBank/DDBJ whole genome shotgun (WGS) entry which is preliminary data.</text>
</comment>
<evidence type="ECO:0000256" key="2">
    <source>
        <dbReference type="ARBA" id="ARBA00022821"/>
    </source>
</evidence>
<evidence type="ECO:0000256" key="6">
    <source>
        <dbReference type="ARBA" id="ARBA00023242"/>
    </source>
</evidence>
<keyword evidence="2" id="KW-0611">Plant defense</keyword>
<dbReference type="CDD" id="cd00018">
    <property type="entry name" value="AP2"/>
    <property type="match status" value="1"/>
</dbReference>
<keyword evidence="9" id="KW-1185">Reference proteome</keyword>
<accession>A0AAP0CGA5</accession>
<dbReference type="GO" id="GO:0003700">
    <property type="term" value="F:DNA-binding transcription factor activity"/>
    <property type="evidence" value="ECO:0007669"/>
    <property type="project" value="InterPro"/>
</dbReference>
<dbReference type="PANTHER" id="PTHR31190:SF250">
    <property type="entry name" value="TRANSCRIPTION FACTOR AP2-EREBP FAMILY"/>
    <property type="match status" value="1"/>
</dbReference>
<evidence type="ECO:0000256" key="4">
    <source>
        <dbReference type="ARBA" id="ARBA00023125"/>
    </source>
</evidence>
<dbReference type="AlphaFoldDB" id="A0AAP0CGA5"/>
<sequence length="283" mass="32215">MSEQGDFIYSNVLESVRNYLLDDHSENHVLDDHNLAAAFPAFDSNYYSSNFHTFSTNFDPKTLSAFTANTASSEACSQTNSKSNHSYFMNDFMNDSTQLSQNLDDYDIYSLLHCNNEYIFPNSLDTQNYPTHVPQIFLEGSTDIAASFSDFSHTCLLPIMDESALNMSLNWDANNVVTRGGEVLSGVKKKNIEARPSGSRYRGVRRRPWGKFTSEMRDPEKKGGRLWLGTYDTPEEAAMAYDRAAFKHRGSHALLNFPHLIDSHEENPEKYITKKRLSNRTLK</sequence>
<dbReference type="GO" id="GO:0009873">
    <property type="term" value="P:ethylene-activated signaling pathway"/>
    <property type="evidence" value="ECO:0007669"/>
    <property type="project" value="InterPro"/>
</dbReference>
<dbReference type="FunFam" id="3.30.730.10:FF:000001">
    <property type="entry name" value="Ethylene-responsive transcription factor 2"/>
    <property type="match status" value="1"/>
</dbReference>
<evidence type="ECO:0000259" key="7">
    <source>
        <dbReference type="PROSITE" id="PS51032"/>
    </source>
</evidence>
<dbReference type="InterPro" id="IPR036955">
    <property type="entry name" value="AP2/ERF_dom_sf"/>
</dbReference>
<dbReference type="InterPro" id="IPR001471">
    <property type="entry name" value="AP2/ERF_dom"/>
</dbReference>
<evidence type="ECO:0000256" key="3">
    <source>
        <dbReference type="ARBA" id="ARBA00023015"/>
    </source>
</evidence>
<dbReference type="GO" id="GO:0003677">
    <property type="term" value="F:DNA binding"/>
    <property type="evidence" value="ECO:0007669"/>
    <property type="project" value="UniProtKB-KW"/>
</dbReference>
<gene>
    <name evidence="8" type="ORF">SSX86_027183</name>
</gene>
<dbReference type="PANTHER" id="PTHR31190">
    <property type="entry name" value="DNA-BINDING DOMAIN"/>
    <property type="match status" value="1"/>
</dbReference>
<evidence type="ECO:0000313" key="8">
    <source>
        <dbReference type="EMBL" id="KAK9056095.1"/>
    </source>
</evidence>
<dbReference type="InterPro" id="IPR016177">
    <property type="entry name" value="DNA-bd_dom_sf"/>
</dbReference>
<dbReference type="PROSITE" id="PS51032">
    <property type="entry name" value="AP2_ERF"/>
    <property type="match status" value="1"/>
</dbReference>
<keyword evidence="6" id="KW-0539">Nucleus</keyword>
<dbReference type="Proteomes" id="UP001408789">
    <property type="component" value="Unassembled WGS sequence"/>
</dbReference>
<evidence type="ECO:0000313" key="9">
    <source>
        <dbReference type="Proteomes" id="UP001408789"/>
    </source>
</evidence>
<dbReference type="GO" id="GO:0005634">
    <property type="term" value="C:nucleus"/>
    <property type="evidence" value="ECO:0007669"/>
    <property type="project" value="UniProtKB-SubCell"/>
</dbReference>
<feature type="domain" description="AP2/ERF" evidence="7">
    <location>
        <begin position="200"/>
        <end position="258"/>
    </location>
</feature>
<keyword evidence="3" id="KW-0805">Transcription regulation</keyword>
<keyword evidence="5" id="KW-0804">Transcription</keyword>
<dbReference type="Pfam" id="PF00847">
    <property type="entry name" value="AP2"/>
    <property type="match status" value="1"/>
</dbReference>